<evidence type="ECO:0008006" key="4">
    <source>
        <dbReference type="Google" id="ProtNLM"/>
    </source>
</evidence>
<organism evidence="2 3">
    <name type="scientific">Niabella yanshanensis</name>
    <dbReference type="NCBI Taxonomy" id="577386"/>
    <lineage>
        <taxon>Bacteria</taxon>
        <taxon>Pseudomonadati</taxon>
        <taxon>Bacteroidota</taxon>
        <taxon>Chitinophagia</taxon>
        <taxon>Chitinophagales</taxon>
        <taxon>Chitinophagaceae</taxon>
        <taxon>Niabella</taxon>
    </lineage>
</organism>
<reference evidence="2 3" key="1">
    <citation type="submission" date="2023-12" db="EMBL/GenBank/DDBJ databases">
        <title>Genome sequencing and assembly of bacterial species from a model synthetic community.</title>
        <authorList>
            <person name="Hogle S.L."/>
        </authorList>
    </citation>
    <scope>NUCLEOTIDE SEQUENCE [LARGE SCALE GENOMIC DNA]</scope>
    <source>
        <strain evidence="2 3">HAMBI_3031</strain>
    </source>
</reference>
<dbReference type="Proteomes" id="UP001325680">
    <property type="component" value="Chromosome"/>
</dbReference>
<keyword evidence="1" id="KW-1133">Transmembrane helix</keyword>
<feature type="transmembrane region" description="Helical" evidence="1">
    <location>
        <begin position="6"/>
        <end position="25"/>
    </location>
</feature>
<evidence type="ECO:0000256" key="1">
    <source>
        <dbReference type="SAM" id="Phobius"/>
    </source>
</evidence>
<sequence>MRYIKLIIISAVVFFAMACIVAFFIPSRIRVFRMTSLANDRDSVLNQVRDLAQWKKWYPGFENVVLSDELVKNGRVVKATANGISLVVNESTDSSVVVSMQKGSSPIISGWQINKDERNDSLALQGYMDFQLKWYPWEKFSSLMLDKSYGDLITRGLRDLKK</sequence>
<evidence type="ECO:0000313" key="3">
    <source>
        <dbReference type="Proteomes" id="UP001325680"/>
    </source>
</evidence>
<evidence type="ECO:0000313" key="2">
    <source>
        <dbReference type="EMBL" id="WQD39345.1"/>
    </source>
</evidence>
<dbReference type="EMBL" id="CP139960">
    <property type="protein sequence ID" value="WQD39345.1"/>
    <property type="molecule type" value="Genomic_DNA"/>
</dbReference>
<keyword evidence="1" id="KW-0472">Membrane</keyword>
<proteinExistence type="predicted"/>
<name>A0ABZ0WB26_9BACT</name>
<dbReference type="PROSITE" id="PS51257">
    <property type="entry name" value="PROKAR_LIPOPROTEIN"/>
    <property type="match status" value="1"/>
</dbReference>
<keyword evidence="1" id="KW-0812">Transmembrane</keyword>
<dbReference type="RefSeq" id="WP_114793303.1">
    <property type="nucleotide sequence ID" value="NZ_CP139960.1"/>
</dbReference>
<keyword evidence="3" id="KW-1185">Reference proteome</keyword>
<gene>
    <name evidence="2" type="ORF">U0035_04180</name>
</gene>
<accession>A0ABZ0WB26</accession>
<protein>
    <recommendedName>
        <fullName evidence="4">Polyketide cyclase / dehydrase and lipid transport</fullName>
    </recommendedName>
</protein>